<gene>
    <name evidence="1" type="ORF">VFPPC_04331</name>
</gene>
<keyword evidence="2" id="KW-1185">Reference proteome</keyword>
<dbReference type="Proteomes" id="UP000078397">
    <property type="component" value="Unassembled WGS sequence"/>
</dbReference>
<protein>
    <submittedName>
        <fullName evidence="1">Uncharacterized protein</fullName>
    </submittedName>
</protein>
<dbReference type="EMBL" id="LSBJ02000003">
    <property type="protein sequence ID" value="OAQ68018.2"/>
    <property type="molecule type" value="Genomic_DNA"/>
</dbReference>
<reference evidence="1 2" key="1">
    <citation type="journal article" date="2016" name="PLoS Pathog.">
        <title>Biosynthesis of antibiotic leucinostatins in bio-control fungus Purpureocillium lilacinum and their inhibition on phytophthora revealed by genome mining.</title>
        <authorList>
            <person name="Wang G."/>
            <person name="Liu Z."/>
            <person name="Lin R."/>
            <person name="Li E."/>
            <person name="Mao Z."/>
            <person name="Ling J."/>
            <person name="Yang Y."/>
            <person name="Yin W.B."/>
            <person name="Xie B."/>
        </authorList>
    </citation>
    <scope>NUCLEOTIDE SEQUENCE [LARGE SCALE GENOMIC DNA]</scope>
    <source>
        <strain evidence="1">170</strain>
    </source>
</reference>
<evidence type="ECO:0000313" key="2">
    <source>
        <dbReference type="Proteomes" id="UP000078397"/>
    </source>
</evidence>
<name>A0A179FRY8_METCM</name>
<comment type="caution">
    <text evidence="1">The sequence shown here is derived from an EMBL/GenBank/DDBJ whole genome shotgun (WGS) entry which is preliminary data.</text>
</comment>
<organism evidence="1 2">
    <name type="scientific">Pochonia chlamydosporia 170</name>
    <dbReference type="NCBI Taxonomy" id="1380566"/>
    <lineage>
        <taxon>Eukaryota</taxon>
        <taxon>Fungi</taxon>
        <taxon>Dikarya</taxon>
        <taxon>Ascomycota</taxon>
        <taxon>Pezizomycotina</taxon>
        <taxon>Sordariomycetes</taxon>
        <taxon>Hypocreomycetidae</taxon>
        <taxon>Hypocreales</taxon>
        <taxon>Clavicipitaceae</taxon>
        <taxon>Pochonia</taxon>
    </lineage>
</organism>
<dbReference type="RefSeq" id="XP_018144868.2">
    <property type="nucleotide sequence ID" value="XM_018283703.2"/>
</dbReference>
<accession>A0A179FRY8</accession>
<dbReference type="AlphaFoldDB" id="A0A179FRY8"/>
<dbReference type="GeneID" id="28847697"/>
<dbReference type="KEGG" id="pchm:VFPPC_04331"/>
<sequence>MAGQYSVHRWESGNLGIWKSFFLRAIYHILELTDLNNQQSIYPLIDHLQVPLNCCLTYGTITNYTAGFTGDPFAVQCPSHQPTWPIIE</sequence>
<evidence type="ECO:0000313" key="1">
    <source>
        <dbReference type="EMBL" id="OAQ68018.2"/>
    </source>
</evidence>
<proteinExistence type="predicted"/>